<dbReference type="Gene3D" id="3.40.1580.10">
    <property type="entry name" value="SMI1/KNR4-like"/>
    <property type="match status" value="1"/>
</dbReference>
<dbReference type="AlphaFoldDB" id="A0A4P7QIX6"/>
<dbReference type="SMART" id="SM00860">
    <property type="entry name" value="SMI1_KNR4"/>
    <property type="match status" value="1"/>
</dbReference>
<name>A0A4P7QIX6_9CORY</name>
<sequence>MTDYSTLFEYPAQPANEQRIREIEHGLRRRLPDDYTRLLSRTGGGSLSLKTCYLPEIELPDGDVIDVAVDSIYGNGTTSNNSNVDLLEQAAFLMEEWNIPREVLLCADSEDGMHQCFVINYDLPEFPAGSILYLDTDPDGERVQVADSFDDFLAQLEPHPSASEAEEVSQDGIGIKGVRYGALSQPLQQALAATPTTDMEQLLRKATEPIADSIGVAITGDTPEGRTFYDVVYWIVQHVEPQHDPRTYGRWGREGQELTFGDLMGDSFTVPDQKYGGVGYTLGSIIMWWNRRVKEGVLIETENGYIMDENYINQVLDHLRQG</sequence>
<dbReference type="InterPro" id="IPR018958">
    <property type="entry name" value="Knr4/Smi1-like_dom"/>
</dbReference>
<dbReference type="InterPro" id="IPR037883">
    <property type="entry name" value="Knr4/Smi1-like_sf"/>
</dbReference>
<feature type="domain" description="Knr4/Smi1-like" evidence="1">
    <location>
        <begin position="14"/>
        <end position="155"/>
    </location>
</feature>
<dbReference type="Proteomes" id="UP000296352">
    <property type="component" value="Chromosome"/>
</dbReference>
<evidence type="ECO:0000313" key="2">
    <source>
        <dbReference type="EMBL" id="QCB28874.1"/>
    </source>
</evidence>
<gene>
    <name evidence="2" type="ORF">CENDO_08000</name>
</gene>
<keyword evidence="3" id="KW-1185">Reference proteome</keyword>
<proteinExistence type="predicted"/>
<organism evidence="2 3">
    <name type="scientific">Corynebacterium endometrii</name>
    <dbReference type="NCBI Taxonomy" id="2488819"/>
    <lineage>
        <taxon>Bacteria</taxon>
        <taxon>Bacillati</taxon>
        <taxon>Actinomycetota</taxon>
        <taxon>Actinomycetes</taxon>
        <taxon>Mycobacteriales</taxon>
        <taxon>Corynebacteriaceae</taxon>
        <taxon>Corynebacterium</taxon>
    </lineage>
</organism>
<dbReference type="SUPFAM" id="SSF160631">
    <property type="entry name" value="SMI1/KNR4-like"/>
    <property type="match status" value="1"/>
</dbReference>
<accession>A0A4P7QIX6</accession>
<dbReference type="EMBL" id="CP039247">
    <property type="protein sequence ID" value="QCB28874.1"/>
    <property type="molecule type" value="Genomic_DNA"/>
</dbReference>
<evidence type="ECO:0000313" key="3">
    <source>
        <dbReference type="Proteomes" id="UP000296352"/>
    </source>
</evidence>
<dbReference type="KEGG" id="cee:CENDO_08000"/>
<reference evidence="2 3" key="1">
    <citation type="submission" date="2019-04" db="EMBL/GenBank/DDBJ databases">
        <title>Corynebacterium endometrii sp. nov., isolated from the uterus of a cow with endometritis.</title>
        <authorList>
            <person name="Ballas P."/>
            <person name="Ruckert C."/>
            <person name="Wagener K."/>
            <person name="Drillich M."/>
            <person name="Kaempfer P."/>
            <person name="Busse H.-J."/>
            <person name="Ehling-Schulz M."/>
        </authorList>
    </citation>
    <scope>NUCLEOTIDE SEQUENCE [LARGE SCALE GENOMIC DNA]</scope>
    <source>
        <strain evidence="2 3">LMM-1653</strain>
    </source>
</reference>
<dbReference type="RefSeq" id="WP_136141553.1">
    <property type="nucleotide sequence ID" value="NZ_CP039247.1"/>
</dbReference>
<protein>
    <submittedName>
        <fullName evidence="2">SMI1 / KNR4 family protein</fullName>
    </submittedName>
</protein>
<dbReference type="Pfam" id="PF09346">
    <property type="entry name" value="SMI1_KNR4"/>
    <property type="match status" value="1"/>
</dbReference>
<dbReference type="OrthoDB" id="4410991at2"/>
<evidence type="ECO:0000259" key="1">
    <source>
        <dbReference type="SMART" id="SM00860"/>
    </source>
</evidence>